<dbReference type="PRINTS" id="PR00420">
    <property type="entry name" value="RNGMNOXGNASE"/>
</dbReference>
<dbReference type="EMBL" id="KV442019">
    <property type="protein sequence ID" value="OAQ33864.1"/>
    <property type="molecule type" value="Genomic_DNA"/>
</dbReference>
<dbReference type="PANTHER" id="PTHR47356:SF2">
    <property type="entry name" value="FAD-BINDING DOMAIN-CONTAINING PROTEIN-RELATED"/>
    <property type="match status" value="1"/>
</dbReference>
<dbReference type="Pfam" id="PF01494">
    <property type="entry name" value="FAD_binding_3"/>
    <property type="match status" value="2"/>
</dbReference>
<organism evidence="8 9">
    <name type="scientific">Linnemannia elongata AG-77</name>
    <dbReference type="NCBI Taxonomy" id="1314771"/>
    <lineage>
        <taxon>Eukaryota</taxon>
        <taxon>Fungi</taxon>
        <taxon>Fungi incertae sedis</taxon>
        <taxon>Mucoromycota</taxon>
        <taxon>Mortierellomycotina</taxon>
        <taxon>Mortierellomycetes</taxon>
        <taxon>Mortierellales</taxon>
        <taxon>Mortierellaceae</taxon>
        <taxon>Linnemannia</taxon>
    </lineage>
</organism>
<keyword evidence="6" id="KW-0472">Membrane</keyword>
<accession>A0A197KBU4</accession>
<evidence type="ECO:0000256" key="5">
    <source>
        <dbReference type="SAM" id="MobiDB-lite"/>
    </source>
</evidence>
<dbReference type="OrthoDB" id="655030at2759"/>
<reference evidence="8 9" key="1">
    <citation type="submission" date="2016-05" db="EMBL/GenBank/DDBJ databases">
        <title>Genome sequencing reveals origins of a unique bacterial endosymbiosis in the earliest lineages of terrestrial Fungi.</title>
        <authorList>
            <consortium name="DOE Joint Genome Institute"/>
            <person name="Uehling J."/>
            <person name="Gryganskyi A."/>
            <person name="Hameed K."/>
            <person name="Tschaplinski T."/>
            <person name="Misztal P."/>
            <person name="Wu S."/>
            <person name="Desiro A."/>
            <person name="Vande Pol N."/>
            <person name="Du Z.-Y."/>
            <person name="Zienkiewicz A."/>
            <person name="Zienkiewicz K."/>
            <person name="Morin E."/>
            <person name="Tisserant E."/>
            <person name="Splivallo R."/>
            <person name="Hainaut M."/>
            <person name="Henrissat B."/>
            <person name="Ohm R."/>
            <person name="Kuo A."/>
            <person name="Yan J."/>
            <person name="Lipzen A."/>
            <person name="Nolan M."/>
            <person name="Labutti K."/>
            <person name="Barry K."/>
            <person name="Goldstein A."/>
            <person name="Labbe J."/>
            <person name="Schadt C."/>
            <person name="Tuskan G."/>
            <person name="Grigoriev I."/>
            <person name="Martin F."/>
            <person name="Vilgalys R."/>
            <person name="Bonito G."/>
        </authorList>
    </citation>
    <scope>NUCLEOTIDE SEQUENCE [LARGE SCALE GENOMIC DNA]</scope>
    <source>
        <strain evidence="8 9">AG-77</strain>
    </source>
</reference>
<feature type="domain" description="FAD-binding" evidence="7">
    <location>
        <begin position="315"/>
        <end position="365"/>
    </location>
</feature>
<dbReference type="GO" id="GO:0004497">
    <property type="term" value="F:monooxygenase activity"/>
    <property type="evidence" value="ECO:0007669"/>
    <property type="project" value="InterPro"/>
</dbReference>
<name>A0A197KBU4_9FUNG</name>
<evidence type="ECO:0000256" key="1">
    <source>
        <dbReference type="ARBA" id="ARBA00007992"/>
    </source>
</evidence>
<dbReference type="GO" id="GO:0071949">
    <property type="term" value="F:FAD binding"/>
    <property type="evidence" value="ECO:0007669"/>
    <property type="project" value="InterPro"/>
</dbReference>
<dbReference type="STRING" id="1314771.A0A197KBU4"/>
<dbReference type="AlphaFoldDB" id="A0A197KBU4"/>
<keyword evidence="9" id="KW-1185">Reference proteome</keyword>
<evidence type="ECO:0000256" key="3">
    <source>
        <dbReference type="ARBA" id="ARBA00022827"/>
    </source>
</evidence>
<protein>
    <submittedName>
        <fullName evidence="8">FAD/NAD(P)-binding domain-containing protein</fullName>
    </submittedName>
</protein>
<dbReference type="PANTHER" id="PTHR47356">
    <property type="entry name" value="FAD-DEPENDENT MONOOXYGENASE ASQG-RELATED"/>
    <property type="match status" value="1"/>
</dbReference>
<evidence type="ECO:0000256" key="4">
    <source>
        <dbReference type="ARBA" id="ARBA00023002"/>
    </source>
</evidence>
<evidence type="ECO:0000313" key="8">
    <source>
        <dbReference type="EMBL" id="OAQ33864.1"/>
    </source>
</evidence>
<dbReference type="InterPro" id="IPR002938">
    <property type="entry name" value="FAD-bd"/>
</dbReference>
<gene>
    <name evidence="8" type="ORF">K457DRAFT_134186</name>
</gene>
<evidence type="ECO:0000256" key="2">
    <source>
        <dbReference type="ARBA" id="ARBA00022630"/>
    </source>
</evidence>
<evidence type="ECO:0000256" key="6">
    <source>
        <dbReference type="SAM" id="Phobius"/>
    </source>
</evidence>
<feature type="region of interest" description="Disordered" evidence="5">
    <location>
        <begin position="455"/>
        <end position="474"/>
    </location>
</feature>
<comment type="similarity">
    <text evidence="1">Belongs to the paxM FAD-dependent monooxygenase family.</text>
</comment>
<proteinExistence type="inferred from homology"/>
<dbReference type="Proteomes" id="UP000078512">
    <property type="component" value="Unassembled WGS sequence"/>
</dbReference>
<sequence>MEINPAVTFKHDRSIMYAKRPKVLIVGAGLGGLTLGILLHKANIPFEIYERAATVKPLGSAMYFNCTTAPLFKQCGIYDEFLSIGKFISKIDMCTEDRKVAFELGFAGQEEDFGASGYIVARPQLYDLLLRQIPSERVHMNKKVLTMEQGGNGVLLRFSDGTEAEGDILVGADGAYSAVRQNLYAKLKKENKLPVTDSLPLPFSTVCIVGQTRPLTPEQFPDLGREQAVFSRVMGADKMYSWDTFTTAQNTVCWDAVLYLDEETSKDNDAFRNSEWGPEAAAAMCEQVKDFPIVSGGDKKLTLGDMIEWSDKDLISKVMLEEKVFKTWYGCRTVLIGDACHKMSPSGGAGASNAMHDAIALANRINGLPFHPIADEIEAAFKEYQNERVEWVNAAFENSKLLRNMVGQSMSSKFTRAIVKRIPAWFMRRMGIQQCRHRPQVAFLPLVEDKGTFRPGPQPSLAVKAPQEKTTADSIVHETERSTIAV</sequence>
<keyword evidence="6" id="KW-1133">Transmembrane helix</keyword>
<evidence type="ECO:0000259" key="7">
    <source>
        <dbReference type="Pfam" id="PF01494"/>
    </source>
</evidence>
<dbReference type="InterPro" id="IPR036188">
    <property type="entry name" value="FAD/NAD-bd_sf"/>
</dbReference>
<keyword evidence="6" id="KW-0812">Transmembrane</keyword>
<feature type="domain" description="FAD-binding" evidence="7">
    <location>
        <begin position="22"/>
        <end position="195"/>
    </location>
</feature>
<dbReference type="InterPro" id="IPR050562">
    <property type="entry name" value="FAD_mOase_fung"/>
</dbReference>
<keyword evidence="2" id="KW-0285">Flavoprotein</keyword>
<evidence type="ECO:0000313" key="9">
    <source>
        <dbReference type="Proteomes" id="UP000078512"/>
    </source>
</evidence>
<dbReference type="Gene3D" id="3.50.50.60">
    <property type="entry name" value="FAD/NAD(P)-binding domain"/>
    <property type="match status" value="1"/>
</dbReference>
<feature type="transmembrane region" description="Helical" evidence="6">
    <location>
        <begin position="23"/>
        <end position="40"/>
    </location>
</feature>
<keyword evidence="4" id="KW-0560">Oxidoreductase</keyword>
<keyword evidence="3" id="KW-0274">FAD</keyword>
<dbReference type="SUPFAM" id="SSF51905">
    <property type="entry name" value="FAD/NAD(P)-binding domain"/>
    <property type="match status" value="1"/>
</dbReference>